<accession>A0A0S7Y677</accession>
<sequence>MKAQVSYLAYTLVIGLLGLFLVAGTMVAVADDTEGSSSVGNHQSSSEFDIPDSPLDDFTNDNIFDGLKDICHKNWGSESGCCTVGNNFEVCGGTTGDGGYWVGVGLRF</sequence>
<dbReference type="EMBL" id="LIZX01000006">
    <property type="protein sequence ID" value="KPJ70132.1"/>
    <property type="molecule type" value="Genomic_DNA"/>
</dbReference>
<evidence type="ECO:0000313" key="2">
    <source>
        <dbReference type="EMBL" id="KPJ70132.1"/>
    </source>
</evidence>
<proteinExistence type="predicted"/>
<protein>
    <submittedName>
        <fullName evidence="2">Uncharacterized protein</fullName>
    </submittedName>
</protein>
<gene>
    <name evidence="2" type="ORF">AMJ44_00750</name>
</gene>
<name>A0A0S7Y677_UNCSA</name>
<evidence type="ECO:0000313" key="3">
    <source>
        <dbReference type="Proteomes" id="UP000051861"/>
    </source>
</evidence>
<feature type="region of interest" description="Disordered" evidence="1">
    <location>
        <begin position="33"/>
        <end position="53"/>
    </location>
</feature>
<comment type="caution">
    <text evidence="2">The sequence shown here is derived from an EMBL/GenBank/DDBJ whole genome shotgun (WGS) entry which is preliminary data.</text>
</comment>
<dbReference type="AlphaFoldDB" id="A0A0S7Y677"/>
<reference evidence="2 3" key="1">
    <citation type="journal article" date="2015" name="Microbiome">
        <title>Genomic resolution of linkages in carbon, nitrogen, and sulfur cycling among widespread estuary sediment bacteria.</title>
        <authorList>
            <person name="Baker B.J."/>
            <person name="Lazar C.S."/>
            <person name="Teske A.P."/>
            <person name="Dick G.J."/>
        </authorList>
    </citation>
    <scope>NUCLEOTIDE SEQUENCE [LARGE SCALE GENOMIC DNA]</scope>
    <source>
        <strain evidence="2">DG_54_3</strain>
    </source>
</reference>
<dbReference type="Proteomes" id="UP000051861">
    <property type="component" value="Unassembled WGS sequence"/>
</dbReference>
<evidence type="ECO:0000256" key="1">
    <source>
        <dbReference type="SAM" id="MobiDB-lite"/>
    </source>
</evidence>
<organism evidence="2 3">
    <name type="scientific">candidate division WOR-1 bacterium DG_54_3</name>
    <dbReference type="NCBI Taxonomy" id="1703775"/>
    <lineage>
        <taxon>Bacteria</taxon>
        <taxon>Bacillati</taxon>
        <taxon>Saganbacteria</taxon>
    </lineage>
</organism>
<feature type="compositionally biased region" description="Low complexity" evidence="1">
    <location>
        <begin position="36"/>
        <end position="46"/>
    </location>
</feature>